<dbReference type="Proteomes" id="UP000324748">
    <property type="component" value="Unassembled WGS sequence"/>
</dbReference>
<reference evidence="2 3" key="1">
    <citation type="submission" date="2019-05" db="EMBL/GenBank/DDBJ databases">
        <title>Emergence of the Ug99 lineage of the wheat stem rust pathogen through somatic hybridization.</title>
        <authorList>
            <person name="Li F."/>
            <person name="Upadhyaya N.M."/>
            <person name="Sperschneider J."/>
            <person name="Matny O."/>
            <person name="Nguyen-Phuc H."/>
            <person name="Mago R."/>
            <person name="Raley C."/>
            <person name="Miller M.E."/>
            <person name="Silverstein K.A.T."/>
            <person name="Henningsen E."/>
            <person name="Hirsch C.D."/>
            <person name="Visser B."/>
            <person name="Pretorius Z.A."/>
            <person name="Steffenson B.J."/>
            <person name="Schwessinger B."/>
            <person name="Dodds P.N."/>
            <person name="Figueroa M."/>
        </authorList>
    </citation>
    <scope>NUCLEOTIDE SEQUENCE [LARGE SCALE GENOMIC DNA]</scope>
    <source>
        <strain evidence="2">21-0</strain>
    </source>
</reference>
<keyword evidence="1" id="KW-0812">Transmembrane</keyword>
<keyword evidence="3" id="KW-1185">Reference proteome</keyword>
<feature type="transmembrane region" description="Helical" evidence="1">
    <location>
        <begin position="44"/>
        <end position="65"/>
    </location>
</feature>
<gene>
    <name evidence="2" type="ORF">PGT21_010935</name>
</gene>
<comment type="caution">
    <text evidence="2">The sequence shown here is derived from an EMBL/GenBank/DDBJ whole genome shotgun (WGS) entry which is preliminary data.</text>
</comment>
<organism evidence="2 3">
    <name type="scientific">Puccinia graminis f. sp. tritici</name>
    <dbReference type="NCBI Taxonomy" id="56615"/>
    <lineage>
        <taxon>Eukaryota</taxon>
        <taxon>Fungi</taxon>
        <taxon>Dikarya</taxon>
        <taxon>Basidiomycota</taxon>
        <taxon>Pucciniomycotina</taxon>
        <taxon>Pucciniomycetes</taxon>
        <taxon>Pucciniales</taxon>
        <taxon>Pucciniaceae</taxon>
        <taxon>Puccinia</taxon>
    </lineage>
</organism>
<accession>A0A5B0NAP9</accession>
<proteinExistence type="predicted"/>
<evidence type="ECO:0000313" key="3">
    <source>
        <dbReference type="Proteomes" id="UP000324748"/>
    </source>
</evidence>
<sequence length="73" mass="8267">MSHALRALFSSGLQQPHCTFQNDLGQSYRFLSLVIKPMKPLRPVSFAPCFLLAFSSLIVQLRTIWANPIDSFL</sequence>
<dbReference type="AlphaFoldDB" id="A0A5B0NAP9"/>
<keyword evidence="1" id="KW-0472">Membrane</keyword>
<name>A0A5B0NAP9_PUCGR</name>
<keyword evidence="1" id="KW-1133">Transmembrane helix</keyword>
<dbReference type="EMBL" id="VSWC01000106">
    <property type="protein sequence ID" value="KAA1085554.1"/>
    <property type="molecule type" value="Genomic_DNA"/>
</dbReference>
<protein>
    <submittedName>
        <fullName evidence="2">Uncharacterized protein</fullName>
    </submittedName>
</protein>
<evidence type="ECO:0000256" key="1">
    <source>
        <dbReference type="SAM" id="Phobius"/>
    </source>
</evidence>
<evidence type="ECO:0000313" key="2">
    <source>
        <dbReference type="EMBL" id="KAA1085554.1"/>
    </source>
</evidence>